<dbReference type="SUPFAM" id="SSF52833">
    <property type="entry name" value="Thioredoxin-like"/>
    <property type="match status" value="1"/>
</dbReference>
<reference evidence="2" key="1">
    <citation type="journal article" date="2021" name="PeerJ">
        <title>Extensive microbial diversity within the chicken gut microbiome revealed by metagenomics and culture.</title>
        <authorList>
            <person name="Gilroy R."/>
            <person name="Ravi A."/>
            <person name="Getino M."/>
            <person name="Pursley I."/>
            <person name="Horton D.L."/>
            <person name="Alikhan N.F."/>
            <person name="Baker D."/>
            <person name="Gharbi K."/>
            <person name="Hall N."/>
            <person name="Watson M."/>
            <person name="Adriaenssens E.M."/>
            <person name="Foster-Nyarko E."/>
            <person name="Jarju S."/>
            <person name="Secka A."/>
            <person name="Antonio M."/>
            <person name="Oren A."/>
            <person name="Chaudhuri R.R."/>
            <person name="La Ragione R."/>
            <person name="Hildebrand F."/>
            <person name="Pallen M.J."/>
        </authorList>
    </citation>
    <scope>NUCLEOTIDE SEQUENCE</scope>
    <source>
        <strain evidence="2">ChiHejej3B27-2180</strain>
    </source>
</reference>
<comment type="caution">
    <text evidence="2">The sequence shown here is derived from an EMBL/GenBank/DDBJ whole genome shotgun (WGS) entry which is preliminary data.</text>
</comment>
<comment type="similarity">
    <text evidence="1">Belongs to the ArsC family.</text>
</comment>
<proteinExistence type="inferred from homology"/>
<dbReference type="InterPro" id="IPR006660">
    <property type="entry name" value="Arsenate_reductase-like"/>
</dbReference>
<dbReference type="AlphaFoldDB" id="A0A9D1QQP7"/>
<sequence>MVNLYFHTNDPSKRKAVRWLTDHNIVVKQRNLEKEPLTKDEVTKLLTLCLNGTDDLISKRSRQTKSLKMDSDNVTINQL</sequence>
<dbReference type="EMBL" id="DXGK01000070">
    <property type="protein sequence ID" value="HIW70450.1"/>
    <property type="molecule type" value="Genomic_DNA"/>
</dbReference>
<evidence type="ECO:0000313" key="2">
    <source>
        <dbReference type="EMBL" id="HIW70450.1"/>
    </source>
</evidence>
<dbReference type="InterPro" id="IPR036249">
    <property type="entry name" value="Thioredoxin-like_sf"/>
</dbReference>
<feature type="non-terminal residue" evidence="2">
    <location>
        <position position="79"/>
    </location>
</feature>
<accession>A0A9D1QQP7</accession>
<gene>
    <name evidence="2" type="ORF">H9876_03620</name>
</gene>
<dbReference type="Gene3D" id="3.40.30.10">
    <property type="entry name" value="Glutaredoxin"/>
    <property type="match status" value="1"/>
</dbReference>
<dbReference type="PROSITE" id="PS51353">
    <property type="entry name" value="ARSC"/>
    <property type="match status" value="1"/>
</dbReference>
<reference evidence="2" key="2">
    <citation type="submission" date="2021-04" db="EMBL/GenBank/DDBJ databases">
        <authorList>
            <person name="Gilroy R."/>
        </authorList>
    </citation>
    <scope>NUCLEOTIDE SEQUENCE</scope>
    <source>
        <strain evidence="2">ChiHejej3B27-2180</strain>
    </source>
</reference>
<organism evidence="2 3">
    <name type="scientific">Candidatus Limosilactobacillus merdipullorum</name>
    <dbReference type="NCBI Taxonomy" id="2838653"/>
    <lineage>
        <taxon>Bacteria</taxon>
        <taxon>Bacillati</taxon>
        <taxon>Bacillota</taxon>
        <taxon>Bacilli</taxon>
        <taxon>Lactobacillales</taxon>
        <taxon>Lactobacillaceae</taxon>
        <taxon>Limosilactobacillus</taxon>
    </lineage>
</organism>
<name>A0A9D1QQP7_9LACO</name>
<evidence type="ECO:0000256" key="1">
    <source>
        <dbReference type="PROSITE-ProRule" id="PRU01282"/>
    </source>
</evidence>
<protein>
    <submittedName>
        <fullName evidence="2">Transcriptional regulator Spx</fullName>
    </submittedName>
</protein>
<dbReference type="Proteomes" id="UP000886878">
    <property type="component" value="Unassembled WGS sequence"/>
</dbReference>
<evidence type="ECO:0000313" key="3">
    <source>
        <dbReference type="Proteomes" id="UP000886878"/>
    </source>
</evidence>